<dbReference type="GO" id="GO:0005524">
    <property type="term" value="F:ATP binding"/>
    <property type="evidence" value="ECO:0007669"/>
    <property type="project" value="InterPro"/>
</dbReference>
<gene>
    <name evidence="9" type="ORF">GIB67_027767</name>
</gene>
<keyword evidence="2" id="KW-0813">Transport</keyword>
<dbReference type="OrthoDB" id="6500128at2759"/>
<name>A0A7J7PBZ9_9MAGN</name>
<protein>
    <submittedName>
        <fullName evidence="9">Uncharacterized protein</fullName>
    </submittedName>
</protein>
<dbReference type="EMBL" id="JACGCM010000012">
    <property type="protein sequence ID" value="KAF6176967.1"/>
    <property type="molecule type" value="Genomic_DNA"/>
</dbReference>
<keyword evidence="5" id="KW-1133">Transmembrane helix</keyword>
<feature type="coiled-coil region" evidence="8">
    <location>
        <begin position="29"/>
        <end position="111"/>
    </location>
</feature>
<dbReference type="GO" id="GO:0016020">
    <property type="term" value="C:membrane"/>
    <property type="evidence" value="ECO:0007669"/>
    <property type="project" value="InterPro"/>
</dbReference>
<evidence type="ECO:0000256" key="1">
    <source>
        <dbReference type="ARBA" id="ARBA00007577"/>
    </source>
</evidence>
<comment type="similarity">
    <text evidence="1">Belongs to the ABC transporter superfamily. ABCB family. Multidrug resistance exporter (TC 3.A.1.201) subfamily.</text>
</comment>
<keyword evidence="10" id="KW-1185">Reference proteome</keyword>
<evidence type="ECO:0000256" key="3">
    <source>
        <dbReference type="ARBA" id="ARBA00022692"/>
    </source>
</evidence>
<evidence type="ECO:0000256" key="2">
    <source>
        <dbReference type="ARBA" id="ARBA00022448"/>
    </source>
</evidence>
<organism evidence="9 10">
    <name type="scientific">Kingdonia uniflora</name>
    <dbReference type="NCBI Taxonomy" id="39325"/>
    <lineage>
        <taxon>Eukaryota</taxon>
        <taxon>Viridiplantae</taxon>
        <taxon>Streptophyta</taxon>
        <taxon>Embryophyta</taxon>
        <taxon>Tracheophyta</taxon>
        <taxon>Spermatophyta</taxon>
        <taxon>Magnoliopsida</taxon>
        <taxon>Ranunculales</taxon>
        <taxon>Circaeasteraceae</taxon>
        <taxon>Kingdonia</taxon>
    </lineage>
</organism>
<dbReference type="Proteomes" id="UP000541444">
    <property type="component" value="Unassembled WGS sequence"/>
</dbReference>
<dbReference type="InterPro" id="IPR027417">
    <property type="entry name" value="P-loop_NTPase"/>
</dbReference>
<evidence type="ECO:0000256" key="4">
    <source>
        <dbReference type="ARBA" id="ARBA00022737"/>
    </source>
</evidence>
<dbReference type="PANTHER" id="PTHR45136:SF2">
    <property type="entry name" value="ABC TRANSPORTER DOMAIN-CONTAINING PROTEIN"/>
    <property type="match status" value="1"/>
</dbReference>
<proteinExistence type="inferred from homology"/>
<evidence type="ECO:0000256" key="6">
    <source>
        <dbReference type="ARBA" id="ARBA00023136"/>
    </source>
</evidence>
<comment type="caution">
    <text evidence="9">The sequence shown here is derived from an EMBL/GenBank/DDBJ whole genome shotgun (WGS) entry which is preliminary data.</text>
</comment>
<dbReference type="AlphaFoldDB" id="A0A7J7PBZ9"/>
<dbReference type="Gene3D" id="3.40.50.300">
    <property type="entry name" value="P-loop containing nucleotide triphosphate hydrolases"/>
    <property type="match status" value="1"/>
</dbReference>
<dbReference type="PANTHER" id="PTHR45136">
    <property type="entry name" value="ABC TRANSPORTER DOMAIN-CONTAINING PROTEIN"/>
    <property type="match status" value="1"/>
</dbReference>
<keyword evidence="6" id="KW-0472">Membrane</keyword>
<evidence type="ECO:0000256" key="5">
    <source>
        <dbReference type="ARBA" id="ARBA00022989"/>
    </source>
</evidence>
<dbReference type="InterPro" id="IPR036640">
    <property type="entry name" value="ABC1_TM_sf"/>
</dbReference>
<keyword evidence="8" id="KW-0175">Coiled coil</keyword>
<dbReference type="Gene3D" id="1.20.1560.10">
    <property type="entry name" value="ABC transporter type 1, transmembrane domain"/>
    <property type="match status" value="1"/>
</dbReference>
<keyword evidence="3" id="KW-0812">Transmembrane</keyword>
<evidence type="ECO:0000313" key="10">
    <source>
        <dbReference type="Proteomes" id="UP000541444"/>
    </source>
</evidence>
<sequence>MEVQSNKLQTLKSLNALLVKETFEGREQIDALLKSKQQLETTISRSKTEKRRFQDEASAAEIQRTINQVFVSEQLKSQLRNNEVDKLRQVVVDLEKVNVEAKDEIARTRMERDGVLREKVEFDGVYVDLRREIGVVSEKREIEEAKLVRHLVVSNLEKEVKSLHNKIRAFEGVVLKGDEEPSQIKLERDRLVDEKKERERTLEMVVKDKESIEVRLAESVKLVEELWNENIGISDMIKEERAKQVVTITERVIAETGGMTADLSKETNALKAIFLILVRKSEVGPNDPNGIKPEKINGYIELKDVDFAYPARPKQLIFTGLSLNIEVEKPWHSLNKVGRANQPSSGLWNGSMTY</sequence>
<keyword evidence="4" id="KW-0677">Repeat</keyword>
<evidence type="ECO:0000313" key="9">
    <source>
        <dbReference type="EMBL" id="KAF6176967.1"/>
    </source>
</evidence>
<keyword evidence="7" id="KW-0325">Glycoprotein</keyword>
<evidence type="ECO:0000256" key="8">
    <source>
        <dbReference type="SAM" id="Coils"/>
    </source>
</evidence>
<accession>A0A7J7PBZ9</accession>
<evidence type="ECO:0000256" key="7">
    <source>
        <dbReference type="ARBA" id="ARBA00023180"/>
    </source>
</evidence>
<reference evidence="9 10" key="1">
    <citation type="journal article" date="2020" name="IScience">
        <title>Genome Sequencing of the Endangered Kingdonia uniflora (Circaeasteraceae, Ranunculales) Reveals Potential Mechanisms of Evolutionary Specialization.</title>
        <authorList>
            <person name="Sun Y."/>
            <person name="Deng T."/>
            <person name="Zhang A."/>
            <person name="Moore M.J."/>
            <person name="Landis J.B."/>
            <person name="Lin N."/>
            <person name="Zhang H."/>
            <person name="Zhang X."/>
            <person name="Huang J."/>
            <person name="Zhang X."/>
            <person name="Sun H."/>
            <person name="Wang H."/>
        </authorList>
    </citation>
    <scope>NUCLEOTIDE SEQUENCE [LARGE SCALE GENOMIC DNA]</scope>
    <source>
        <strain evidence="9">TB1705</strain>
        <tissue evidence="9">Leaf</tissue>
    </source>
</reference>